<organism evidence="3 4">
    <name type="scientific">Mytilus coruscus</name>
    <name type="common">Sea mussel</name>
    <dbReference type="NCBI Taxonomy" id="42192"/>
    <lineage>
        <taxon>Eukaryota</taxon>
        <taxon>Metazoa</taxon>
        <taxon>Spiralia</taxon>
        <taxon>Lophotrochozoa</taxon>
        <taxon>Mollusca</taxon>
        <taxon>Bivalvia</taxon>
        <taxon>Autobranchia</taxon>
        <taxon>Pteriomorphia</taxon>
        <taxon>Mytilida</taxon>
        <taxon>Mytiloidea</taxon>
        <taxon>Mytilidae</taxon>
        <taxon>Mytilinae</taxon>
        <taxon>Mytilus</taxon>
    </lineage>
</organism>
<evidence type="ECO:0000313" key="3">
    <source>
        <dbReference type="EMBL" id="CAC5360977.1"/>
    </source>
</evidence>
<dbReference type="Proteomes" id="UP000507470">
    <property type="component" value="Unassembled WGS sequence"/>
</dbReference>
<reference evidence="3 4" key="1">
    <citation type="submission" date="2020-06" db="EMBL/GenBank/DDBJ databases">
        <authorList>
            <person name="Li R."/>
            <person name="Bekaert M."/>
        </authorList>
    </citation>
    <scope>NUCLEOTIDE SEQUENCE [LARGE SCALE GENOMIC DNA]</scope>
    <source>
        <strain evidence="4">wild</strain>
    </source>
</reference>
<feature type="compositionally biased region" description="Polar residues" evidence="1">
    <location>
        <begin position="357"/>
        <end position="377"/>
    </location>
</feature>
<sequence length="377" mass="40860">MFYPVKIICYFAIASSVGFQFSACISLTQEVYNIITNKPLRLVCDVEIPITTQVTIRSPDNVAVVTCTGAVLSPPSPAGCTSSGVYTGSINETAYTVTVTTNNLPANVNGTWKCTHNSTDATINFPNPVPCFTTENFSPSSFTGNQTSDTAAISLSATYSCINVDVTFKWILTASMSHEVPSTSVSKDSSTCTDTGTCTGVNAYTGIISSGSIFQFATNKGLQGLYELKVEAHYTNEITALQSQSIGNFVFSVYASTPIPTTNPLPDKECLFELQMSYLECVFALGTPALVGLCIIIYSIYKSIQYCRNMSETKTVVEQNHVVGLSELQTPEEKVFQEDSKTSKWFQDVKKGKEQTQRLSTQEAGQSKSDATNETTK</sequence>
<keyword evidence="2" id="KW-1133">Transmembrane helix</keyword>
<name>A0A6J8A4M4_MYTCO</name>
<feature type="transmembrane region" description="Helical" evidence="2">
    <location>
        <begin position="282"/>
        <end position="301"/>
    </location>
</feature>
<accession>A0A6J8A4M4</accession>
<protein>
    <submittedName>
        <fullName evidence="3">Uncharacterized protein</fullName>
    </submittedName>
</protein>
<keyword evidence="4" id="KW-1185">Reference proteome</keyword>
<evidence type="ECO:0000256" key="2">
    <source>
        <dbReference type="SAM" id="Phobius"/>
    </source>
</evidence>
<gene>
    <name evidence="3" type="ORF">MCOR_3270</name>
</gene>
<evidence type="ECO:0000313" key="4">
    <source>
        <dbReference type="Proteomes" id="UP000507470"/>
    </source>
</evidence>
<keyword evidence="2" id="KW-0472">Membrane</keyword>
<dbReference type="AlphaFoldDB" id="A0A6J8A4M4"/>
<evidence type="ECO:0000256" key="1">
    <source>
        <dbReference type="SAM" id="MobiDB-lite"/>
    </source>
</evidence>
<feature type="region of interest" description="Disordered" evidence="1">
    <location>
        <begin position="334"/>
        <end position="377"/>
    </location>
</feature>
<feature type="compositionally biased region" description="Basic and acidic residues" evidence="1">
    <location>
        <begin position="334"/>
        <end position="356"/>
    </location>
</feature>
<proteinExistence type="predicted"/>
<keyword evidence="2" id="KW-0812">Transmembrane</keyword>
<dbReference type="EMBL" id="CACVKT020000574">
    <property type="protein sequence ID" value="CAC5360977.1"/>
    <property type="molecule type" value="Genomic_DNA"/>
</dbReference>